<accession>A0A450SIE0</accession>
<protein>
    <submittedName>
        <fullName evidence="4">Acyl-[acyl-carrier-protein]-phospholipid O-acyltransferase / long-chain-fatty-acid--[acyl-carrier-protein] ligase</fullName>
    </submittedName>
</protein>
<reference evidence="4" key="1">
    <citation type="submission" date="2019-02" db="EMBL/GenBank/DDBJ databases">
        <authorList>
            <person name="Gruber-Vodicka R. H."/>
            <person name="Seah K. B. B."/>
        </authorList>
    </citation>
    <scope>NUCLEOTIDE SEQUENCE</scope>
    <source>
        <strain evidence="4">BECK_DK47</strain>
    </source>
</reference>
<dbReference type="InterPro" id="IPR002123">
    <property type="entry name" value="Plipid/glycerol_acylTrfase"/>
</dbReference>
<dbReference type="Pfam" id="PF00501">
    <property type="entry name" value="AMP-binding"/>
    <property type="match status" value="1"/>
</dbReference>
<organism evidence="4">
    <name type="scientific">Candidatus Kentrum sp. DK</name>
    <dbReference type="NCBI Taxonomy" id="2126562"/>
    <lineage>
        <taxon>Bacteria</taxon>
        <taxon>Pseudomonadati</taxon>
        <taxon>Pseudomonadota</taxon>
        <taxon>Gammaproteobacteria</taxon>
        <taxon>Candidatus Kentrum</taxon>
    </lineage>
</organism>
<dbReference type="GO" id="GO:0006631">
    <property type="term" value="P:fatty acid metabolic process"/>
    <property type="evidence" value="ECO:0007669"/>
    <property type="project" value="TreeGrafter"/>
</dbReference>
<dbReference type="InterPro" id="IPR000873">
    <property type="entry name" value="AMP-dep_synth/lig_dom"/>
</dbReference>
<dbReference type="InterPro" id="IPR020845">
    <property type="entry name" value="AMP-binding_CS"/>
</dbReference>
<keyword evidence="2 4" id="KW-0436">Ligase</keyword>
<evidence type="ECO:0000256" key="1">
    <source>
        <dbReference type="ARBA" id="ARBA00006432"/>
    </source>
</evidence>
<dbReference type="AlphaFoldDB" id="A0A450SIE0"/>
<evidence type="ECO:0000313" key="4">
    <source>
        <dbReference type="EMBL" id="VFJ53132.1"/>
    </source>
</evidence>
<dbReference type="GO" id="GO:0031956">
    <property type="term" value="F:medium-chain fatty acid-CoA ligase activity"/>
    <property type="evidence" value="ECO:0007669"/>
    <property type="project" value="TreeGrafter"/>
</dbReference>
<name>A0A450SIE0_9GAMM</name>
<dbReference type="SUPFAM" id="SSF56801">
    <property type="entry name" value="Acetyl-CoA synthetase-like"/>
    <property type="match status" value="1"/>
</dbReference>
<dbReference type="CDD" id="cd07989">
    <property type="entry name" value="LPLAT_AGPAT-like"/>
    <property type="match status" value="1"/>
</dbReference>
<dbReference type="PANTHER" id="PTHR43201">
    <property type="entry name" value="ACYL-COA SYNTHETASE"/>
    <property type="match status" value="1"/>
</dbReference>
<dbReference type="InterPro" id="IPR045851">
    <property type="entry name" value="AMP-bd_C_sf"/>
</dbReference>
<dbReference type="PANTHER" id="PTHR43201:SF5">
    <property type="entry name" value="MEDIUM-CHAIN ACYL-COA LIGASE ACSF2, MITOCHONDRIAL"/>
    <property type="match status" value="1"/>
</dbReference>
<comment type="similarity">
    <text evidence="1">Belongs to the ATP-dependent AMP-binding enzyme family.</text>
</comment>
<dbReference type="Gene3D" id="3.40.50.12780">
    <property type="entry name" value="N-terminal domain of ligase-like"/>
    <property type="match status" value="1"/>
</dbReference>
<dbReference type="SUPFAM" id="SSF69593">
    <property type="entry name" value="Glycerol-3-phosphate (1)-acyltransferase"/>
    <property type="match status" value="1"/>
</dbReference>
<sequence length="745" mass="83275">MSGFLSFRDVNMKPIKQLIRPFVKRTIRQLIKISLRGLFTVFYRVRIKGIENHAAAGKRVLVVANHVSFLDGILLWLYLPGDPGFAINSQIARLWWVRPASWFVPLLSVEPDKPLAVRALIARVKQGKNTIIFPEGRITMTGGLMKTYEGTGVMADRVGATLLPVHIEGAQYTHFSRMQCQLKLRWLPPITITILPARRLDVPKTVTGPERHRQLGERLLDLMVDMKFLASHNERTLYEALLDARHIHGSNHIVAEDVQRAPMSYRQLIPRTHILGRLMARELKQETHVGLLLPTSSAAAVAFFALHLHGKVPVMLNFSTGVRGMLSAMKTAEVGAIYTSRRFIKEAKLTDDVARLAEQARIHYLEDLVRDLKPAEKLRGIITAAFPRLAYRRLSGKPGPHDPAVILFTSGSEGAPKGVVLSHANLLANITQLKSRGDLRPTDVVLNVLPVFHSFGFTLGTLLPMLSGMKVFFYPSPLHYRIIPEIAYQANATILFGTNTFLAGYARHAHPYDFYSLRYIFSGGEKLQSDTRRIWMDKFGARVFEGYGVTESAPVLSFNTPLENRLGSVGRFLPGVEYHLEPMEGVEDGGRLWVRGPNVMLGYLLSDTPGKLRPLEGSLGSGWHDTGDIAHVDEDGYLWIKGRAKRFAKVGSEMVSLTAIEEFVYHFWPNFSHAVVATEHPQKGEQLALVTECPDLDRQGLLQRAKEEGMSEIGIPRKIIPVEGIPLLGTGKINYAEVEKLARDA</sequence>
<gene>
    <name evidence="4" type="ORF">BECKDK2373B_GA0170837_10417</name>
</gene>
<keyword evidence="4" id="KW-0808">Transferase</keyword>
<keyword evidence="4" id="KW-0012">Acyltransferase</keyword>
<dbReference type="SMART" id="SM00563">
    <property type="entry name" value="PlsC"/>
    <property type="match status" value="1"/>
</dbReference>
<evidence type="ECO:0000256" key="2">
    <source>
        <dbReference type="ARBA" id="ARBA00022598"/>
    </source>
</evidence>
<dbReference type="GO" id="GO:0016746">
    <property type="term" value="F:acyltransferase activity"/>
    <property type="evidence" value="ECO:0007669"/>
    <property type="project" value="UniProtKB-KW"/>
</dbReference>
<feature type="domain" description="Phospholipid/glycerol acyltransferase" evidence="3">
    <location>
        <begin position="60"/>
        <end position="170"/>
    </location>
</feature>
<dbReference type="InterPro" id="IPR042099">
    <property type="entry name" value="ANL_N_sf"/>
</dbReference>
<proteinExistence type="inferred from homology"/>
<dbReference type="PROSITE" id="PS00455">
    <property type="entry name" value="AMP_BINDING"/>
    <property type="match status" value="1"/>
</dbReference>
<evidence type="ECO:0000259" key="3">
    <source>
        <dbReference type="SMART" id="SM00563"/>
    </source>
</evidence>
<dbReference type="Pfam" id="PF01553">
    <property type="entry name" value="Acyltransferase"/>
    <property type="match status" value="1"/>
</dbReference>
<dbReference type="EMBL" id="CAADEX010000041">
    <property type="protein sequence ID" value="VFJ53132.1"/>
    <property type="molecule type" value="Genomic_DNA"/>
</dbReference>
<dbReference type="Gene3D" id="3.30.300.30">
    <property type="match status" value="1"/>
</dbReference>